<protein>
    <submittedName>
        <fullName evidence="2">Uncharacterized protein</fullName>
    </submittedName>
</protein>
<keyword evidence="1" id="KW-0175">Coiled coil</keyword>
<accession>A0AAW1HVV0</accession>
<sequence>MREDLEDFKEKTQIELEKNIEAKFQDQTSIWKRELDTRLNDEVEEFQREASTEVKKVQKELVETKREVEQRIKGIENATPISVEKMPIYDASNKGIQPQETFEALERHFKMSEAGILAFEALERHFKMSEAGILVKYSSVYHSQPNLVEKVMRELGKCFRMCCIGKHTS</sequence>
<gene>
    <name evidence="2" type="ORF">QE152_g38996</name>
</gene>
<evidence type="ECO:0000313" key="2">
    <source>
        <dbReference type="EMBL" id="KAK9680563.1"/>
    </source>
</evidence>
<dbReference type="Proteomes" id="UP001458880">
    <property type="component" value="Unassembled WGS sequence"/>
</dbReference>
<dbReference type="AlphaFoldDB" id="A0AAW1HVV0"/>
<name>A0AAW1HVV0_POPJA</name>
<organism evidence="2 3">
    <name type="scientific">Popillia japonica</name>
    <name type="common">Japanese beetle</name>
    <dbReference type="NCBI Taxonomy" id="7064"/>
    <lineage>
        <taxon>Eukaryota</taxon>
        <taxon>Metazoa</taxon>
        <taxon>Ecdysozoa</taxon>
        <taxon>Arthropoda</taxon>
        <taxon>Hexapoda</taxon>
        <taxon>Insecta</taxon>
        <taxon>Pterygota</taxon>
        <taxon>Neoptera</taxon>
        <taxon>Endopterygota</taxon>
        <taxon>Coleoptera</taxon>
        <taxon>Polyphaga</taxon>
        <taxon>Scarabaeiformia</taxon>
        <taxon>Scarabaeidae</taxon>
        <taxon>Rutelinae</taxon>
        <taxon>Popillia</taxon>
    </lineage>
</organism>
<evidence type="ECO:0000313" key="3">
    <source>
        <dbReference type="Proteomes" id="UP001458880"/>
    </source>
</evidence>
<evidence type="ECO:0000256" key="1">
    <source>
        <dbReference type="SAM" id="Coils"/>
    </source>
</evidence>
<comment type="caution">
    <text evidence="2">The sequence shown here is derived from an EMBL/GenBank/DDBJ whole genome shotgun (WGS) entry which is preliminary data.</text>
</comment>
<reference evidence="2 3" key="1">
    <citation type="journal article" date="2024" name="BMC Genomics">
        <title>De novo assembly and annotation of Popillia japonica's genome with initial clues to its potential as an invasive pest.</title>
        <authorList>
            <person name="Cucini C."/>
            <person name="Boschi S."/>
            <person name="Funari R."/>
            <person name="Cardaioli E."/>
            <person name="Iannotti N."/>
            <person name="Marturano G."/>
            <person name="Paoli F."/>
            <person name="Bruttini M."/>
            <person name="Carapelli A."/>
            <person name="Frati F."/>
            <person name="Nardi F."/>
        </authorList>
    </citation>
    <scope>NUCLEOTIDE SEQUENCE [LARGE SCALE GENOMIC DNA]</scope>
    <source>
        <strain evidence="2">DMR45628</strain>
    </source>
</reference>
<dbReference type="EMBL" id="JASPKY010000882">
    <property type="protein sequence ID" value="KAK9680563.1"/>
    <property type="molecule type" value="Genomic_DNA"/>
</dbReference>
<keyword evidence="3" id="KW-1185">Reference proteome</keyword>
<feature type="coiled-coil region" evidence="1">
    <location>
        <begin position="47"/>
        <end position="78"/>
    </location>
</feature>
<proteinExistence type="predicted"/>